<proteinExistence type="predicted"/>
<accession>A0A9X0R3C9</accession>
<dbReference type="AlphaFoldDB" id="A0A9X0R3C9"/>
<sequence>MTGECGGSDLLQRITVRPFGTDRALASVTLPTVRLAGLWARRDAAGKVKLTAPMIAGGGGREYPAFALQPGFAERIAEAADVVWKRATAAERGRY</sequence>
<gene>
    <name evidence="1" type="ORF">H7965_26035</name>
</gene>
<dbReference type="EMBL" id="JACOMF010000074">
    <property type="protein sequence ID" value="MBC4018724.1"/>
    <property type="molecule type" value="Genomic_DNA"/>
</dbReference>
<keyword evidence="2" id="KW-1185">Reference proteome</keyword>
<organism evidence="1 2">
    <name type="scientific">Siccirubricoccus deserti</name>
    <dbReference type="NCBI Taxonomy" id="2013562"/>
    <lineage>
        <taxon>Bacteria</taxon>
        <taxon>Pseudomonadati</taxon>
        <taxon>Pseudomonadota</taxon>
        <taxon>Alphaproteobacteria</taxon>
        <taxon>Acetobacterales</taxon>
        <taxon>Roseomonadaceae</taxon>
        <taxon>Siccirubricoccus</taxon>
    </lineage>
</organism>
<comment type="caution">
    <text evidence="1">The sequence shown here is derived from an EMBL/GenBank/DDBJ whole genome shotgun (WGS) entry which is preliminary data.</text>
</comment>
<dbReference type="RefSeq" id="WP_186773466.1">
    <property type="nucleotide sequence ID" value="NZ_JACOMF010000074.1"/>
</dbReference>
<evidence type="ECO:0000313" key="2">
    <source>
        <dbReference type="Proteomes" id="UP000600101"/>
    </source>
</evidence>
<protein>
    <submittedName>
        <fullName evidence="1">Uncharacterized protein</fullName>
    </submittedName>
</protein>
<evidence type="ECO:0000313" key="1">
    <source>
        <dbReference type="EMBL" id="MBC4018724.1"/>
    </source>
</evidence>
<dbReference type="Proteomes" id="UP000600101">
    <property type="component" value="Unassembled WGS sequence"/>
</dbReference>
<name>A0A9X0R3C9_9PROT</name>
<reference evidence="1" key="1">
    <citation type="submission" date="2020-08" db="EMBL/GenBank/DDBJ databases">
        <authorList>
            <person name="Hu Y."/>
            <person name="Nguyen S.V."/>
            <person name="Li F."/>
            <person name="Fanning S."/>
        </authorList>
    </citation>
    <scope>NUCLEOTIDE SEQUENCE</scope>
    <source>
        <strain evidence="1">SYSU D8009</strain>
    </source>
</reference>